<dbReference type="SUPFAM" id="SSF63418">
    <property type="entry name" value="MurE/MurF N-terminal domain"/>
    <property type="match status" value="1"/>
</dbReference>
<evidence type="ECO:0000259" key="15">
    <source>
        <dbReference type="Pfam" id="PF01225"/>
    </source>
</evidence>
<dbReference type="Gene3D" id="3.40.1390.10">
    <property type="entry name" value="MurE/MurF, N-terminal domain"/>
    <property type="match status" value="1"/>
</dbReference>
<dbReference type="SUPFAM" id="SSF53623">
    <property type="entry name" value="MurD-like peptide ligases, catalytic domain"/>
    <property type="match status" value="1"/>
</dbReference>
<keyword evidence="6 13" id="KW-0961">Cell wall biogenesis/degradation</keyword>
<feature type="domain" description="Mur ligase C-terminal" evidence="16">
    <location>
        <begin position="340"/>
        <end position="472"/>
    </location>
</feature>
<keyword evidence="3 13" id="KW-0133">Cell shape</keyword>
<keyword evidence="19" id="KW-1185">Reference proteome</keyword>
<comment type="PTM">
    <text evidence="13">Carboxylation is probably crucial for Mg(2+) binding and, consequently, for the gamma-phosphate positioning of ATP.</text>
</comment>
<dbReference type="InterPro" id="IPR035911">
    <property type="entry name" value="MurE/MurF_N"/>
</dbReference>
<feature type="domain" description="Mur ligase central" evidence="17">
    <location>
        <begin position="113"/>
        <end position="317"/>
    </location>
</feature>
<protein>
    <recommendedName>
        <fullName evidence="9 13">UDP-N-acetylmuramoyl-L-alanyl-D-glutamate--2,6-diaminopimelate ligase</fullName>
        <ecNumber evidence="8 13">6.3.2.13</ecNumber>
    </recommendedName>
    <alternativeName>
        <fullName evidence="10 13">Meso-A2pm-adding enzyme</fullName>
    </alternativeName>
    <alternativeName>
        <fullName evidence="11 13">Meso-diaminopimelate-adding enzyme</fullName>
    </alternativeName>
    <alternativeName>
        <fullName evidence="12 13">UDP-MurNAc-L-Ala-D-Glu:meso-diaminopimelate ligase</fullName>
    </alternativeName>
    <alternativeName>
        <fullName evidence="13">UDP-MurNAc-tripeptide synthetase</fullName>
    </alternativeName>
    <alternativeName>
        <fullName evidence="13">UDP-N-acetylmuramyl-tripeptide synthetase</fullName>
    </alternativeName>
</protein>
<dbReference type="HAMAP" id="MF_00208">
    <property type="entry name" value="MurE"/>
    <property type="match status" value="1"/>
</dbReference>
<dbReference type="PANTHER" id="PTHR23135:SF4">
    <property type="entry name" value="UDP-N-ACETYLMURAMOYL-L-ALANYL-D-GLUTAMATE--2,6-DIAMINOPIMELATE LIGASE MURE HOMOLOG, CHLOROPLASTIC"/>
    <property type="match status" value="1"/>
</dbReference>
<evidence type="ECO:0000256" key="9">
    <source>
        <dbReference type="ARBA" id="ARBA00072883"/>
    </source>
</evidence>
<comment type="subcellular location">
    <subcellularLocation>
        <location evidence="13 14">Cytoplasm</location>
    </subcellularLocation>
</comment>
<keyword evidence="4 13" id="KW-0573">Peptidoglycan synthesis</keyword>
<feature type="binding site" evidence="13">
    <location>
        <position position="470"/>
    </location>
    <ligand>
        <name>meso-2,6-diaminopimelate</name>
        <dbReference type="ChEBI" id="CHEBI:57791"/>
    </ligand>
</feature>
<proteinExistence type="inferred from homology"/>
<keyword evidence="13" id="KW-0963">Cytoplasm</keyword>
<keyword evidence="5 13" id="KW-0131">Cell cycle</keyword>
<evidence type="ECO:0000256" key="6">
    <source>
        <dbReference type="ARBA" id="ARBA00023316"/>
    </source>
</evidence>
<dbReference type="PANTHER" id="PTHR23135">
    <property type="entry name" value="MUR LIGASE FAMILY MEMBER"/>
    <property type="match status" value="1"/>
</dbReference>
<sequence>MQVTLADMLDSPVIRSEILEQRGDLALSVTGITDDSRQVKPGALFVAVKGERVDGHQFLPQVLQAGAAALVVQQPQAQGTVPVILVKDSRRTLGLLGSRFYGDPSSRLRMVGVTGTNGKTTITYLTKAVLESAERKVGLIGTVAYQIGEELVPAAHTTPGALEFQALLSRMVSAGMDTAVMEVSSHALALDRTVGCEYDVAVFTNLTQDHLDFHRDMDDYFSAKLKLFTGLAEGKRKPSKRAIVNLDDPWSERIRKATAVPLWTYGIKGAADLRAEDLRLSASGTTFSVATPHGRAKVESRLVGEHNVYNALAAVGVGLQEGLSLDLVCQGIASVRNVPGRFERVEAGQPFTVVVDYAHTEDALVRLLSAAQALRPGRIITVFGCGGDRDRTKRPKMGRAAVERSDVVVLTSDNPRTEQPQAILQEVEVGVKDALRHRPQVRCHVIADRRAAIKAAVREARPGDMVVIAGKGHEDYQIIGTTKHHFDDREVAREAILSLQSV</sequence>
<dbReference type="GO" id="GO:0005737">
    <property type="term" value="C:cytoplasm"/>
    <property type="evidence" value="ECO:0007669"/>
    <property type="project" value="UniProtKB-SubCell"/>
</dbReference>
<evidence type="ECO:0000256" key="1">
    <source>
        <dbReference type="ARBA" id="ARBA00005898"/>
    </source>
</evidence>
<dbReference type="GO" id="GO:0071555">
    <property type="term" value="P:cell wall organization"/>
    <property type="evidence" value="ECO:0007669"/>
    <property type="project" value="UniProtKB-KW"/>
</dbReference>
<feature type="binding site" evidence="13">
    <location>
        <position position="192"/>
    </location>
    <ligand>
        <name>UDP-N-acetyl-alpha-D-muramoyl-L-alanyl-D-glutamate</name>
        <dbReference type="ChEBI" id="CHEBI:83900"/>
    </ligand>
</feature>
<dbReference type="InterPro" id="IPR000713">
    <property type="entry name" value="Mur_ligase_N"/>
</dbReference>
<dbReference type="InterPro" id="IPR013221">
    <property type="entry name" value="Mur_ligase_cen"/>
</dbReference>
<dbReference type="EC" id="6.3.2.13" evidence="8 13"/>
<evidence type="ECO:0000256" key="5">
    <source>
        <dbReference type="ARBA" id="ARBA00023306"/>
    </source>
</evidence>
<feature type="binding site" evidence="13">
    <location>
        <position position="36"/>
    </location>
    <ligand>
        <name>UDP-N-acetyl-alpha-D-muramoyl-L-alanyl-D-glutamate</name>
        <dbReference type="ChEBI" id="CHEBI:83900"/>
    </ligand>
</feature>
<evidence type="ECO:0000256" key="4">
    <source>
        <dbReference type="ARBA" id="ARBA00022984"/>
    </source>
</evidence>
<dbReference type="Gene3D" id="3.40.1190.10">
    <property type="entry name" value="Mur-like, catalytic domain"/>
    <property type="match status" value="1"/>
</dbReference>
<evidence type="ECO:0000256" key="12">
    <source>
        <dbReference type="ARBA" id="ARBA00081560"/>
    </source>
</evidence>
<evidence type="ECO:0000256" key="8">
    <source>
        <dbReference type="ARBA" id="ARBA00066633"/>
    </source>
</evidence>
<dbReference type="KEGG" id="nti:DNFV4_01025"/>
<comment type="function">
    <text evidence="13">Catalyzes the addition of meso-diaminopimelic acid to the nucleotide precursor UDP-N-acetylmuramoyl-L-alanyl-D-glutamate (UMAG) in the biosynthesis of bacterial cell-wall peptidoglycan.</text>
</comment>
<organism evidence="18 19">
    <name type="scientific">Nitrospira tepida</name>
    <dbReference type="NCBI Taxonomy" id="2973512"/>
    <lineage>
        <taxon>Bacteria</taxon>
        <taxon>Pseudomonadati</taxon>
        <taxon>Nitrospirota</taxon>
        <taxon>Nitrospiria</taxon>
        <taxon>Nitrospirales</taxon>
        <taxon>Nitrospiraceae</taxon>
        <taxon>Nitrospira</taxon>
    </lineage>
</organism>
<dbReference type="InterPro" id="IPR036615">
    <property type="entry name" value="Mur_ligase_C_dom_sf"/>
</dbReference>
<evidence type="ECO:0000313" key="19">
    <source>
        <dbReference type="Proteomes" id="UP001179121"/>
    </source>
</evidence>
<dbReference type="SUPFAM" id="SSF53244">
    <property type="entry name" value="MurD-like peptide ligases, peptide-binding domain"/>
    <property type="match status" value="1"/>
</dbReference>
<keyword evidence="13 18" id="KW-0436">Ligase</keyword>
<comment type="catalytic activity">
    <reaction evidence="7 13">
        <text>UDP-N-acetyl-alpha-D-muramoyl-L-alanyl-D-glutamate + meso-2,6-diaminopimelate + ATP = UDP-N-acetyl-alpha-D-muramoyl-L-alanyl-gamma-D-glutamyl-meso-2,6-diaminopimelate + ADP + phosphate + H(+)</text>
        <dbReference type="Rhea" id="RHEA:23676"/>
        <dbReference type="ChEBI" id="CHEBI:15378"/>
        <dbReference type="ChEBI" id="CHEBI:30616"/>
        <dbReference type="ChEBI" id="CHEBI:43474"/>
        <dbReference type="ChEBI" id="CHEBI:57791"/>
        <dbReference type="ChEBI" id="CHEBI:83900"/>
        <dbReference type="ChEBI" id="CHEBI:83905"/>
        <dbReference type="ChEBI" id="CHEBI:456216"/>
        <dbReference type="EC" id="6.3.2.13"/>
    </reaction>
</comment>
<keyword evidence="13" id="KW-0460">Magnesium</keyword>
<dbReference type="NCBIfam" id="NF001126">
    <property type="entry name" value="PRK00139.1-4"/>
    <property type="match status" value="1"/>
</dbReference>
<dbReference type="GO" id="GO:0051301">
    <property type="term" value="P:cell division"/>
    <property type="evidence" value="ECO:0007669"/>
    <property type="project" value="UniProtKB-KW"/>
</dbReference>
<dbReference type="Proteomes" id="UP001179121">
    <property type="component" value="Chromosome"/>
</dbReference>
<comment type="cofactor">
    <cofactor evidence="13">
        <name>Mg(2+)</name>
        <dbReference type="ChEBI" id="CHEBI:18420"/>
    </cofactor>
</comment>
<dbReference type="AlphaFoldDB" id="A0AA86MX30"/>
<dbReference type="GO" id="GO:0000287">
    <property type="term" value="F:magnesium ion binding"/>
    <property type="evidence" value="ECO:0007669"/>
    <property type="project" value="UniProtKB-UniRule"/>
</dbReference>
<feature type="short sequence motif" description="Meso-diaminopimelate recognition motif" evidence="13">
    <location>
        <begin position="413"/>
        <end position="416"/>
    </location>
</feature>
<gene>
    <name evidence="13" type="primary">murE</name>
    <name evidence="18" type="ORF">DNFV4_01025</name>
</gene>
<dbReference type="Pfam" id="PF08245">
    <property type="entry name" value="Mur_ligase_M"/>
    <property type="match status" value="1"/>
</dbReference>
<evidence type="ECO:0000256" key="11">
    <source>
        <dbReference type="ARBA" id="ARBA00076158"/>
    </source>
</evidence>
<comment type="pathway">
    <text evidence="13 14">Cell wall biogenesis; peptidoglycan biosynthesis.</text>
</comment>
<feature type="binding site" evidence="13">
    <location>
        <position position="389"/>
    </location>
    <ligand>
        <name>meso-2,6-diaminopimelate</name>
        <dbReference type="ChEBI" id="CHEBI:57791"/>
    </ligand>
</feature>
<keyword evidence="13" id="KW-0547">Nucleotide-binding</keyword>
<dbReference type="InterPro" id="IPR005761">
    <property type="entry name" value="UDP-N-AcMur-Glu-dNH2Pim_ligase"/>
</dbReference>
<evidence type="ECO:0000256" key="14">
    <source>
        <dbReference type="RuleBase" id="RU004135"/>
    </source>
</evidence>
<reference evidence="18" key="1">
    <citation type="submission" date="2022-10" db="EMBL/GenBank/DDBJ databases">
        <authorList>
            <person name="Koch H."/>
        </authorList>
    </citation>
    <scope>NUCLEOTIDE SEQUENCE</scope>
    <source>
        <strain evidence="18">DNF</strain>
    </source>
</reference>
<evidence type="ECO:0000256" key="7">
    <source>
        <dbReference type="ARBA" id="ARBA00050251"/>
    </source>
</evidence>
<dbReference type="Gene3D" id="3.90.190.20">
    <property type="entry name" value="Mur ligase, C-terminal domain"/>
    <property type="match status" value="1"/>
</dbReference>
<evidence type="ECO:0000256" key="2">
    <source>
        <dbReference type="ARBA" id="ARBA00022618"/>
    </source>
</evidence>
<feature type="binding site" evidence="13">
    <location>
        <begin position="413"/>
        <end position="416"/>
    </location>
    <ligand>
        <name>meso-2,6-diaminopimelate</name>
        <dbReference type="ChEBI" id="CHEBI:57791"/>
    </ligand>
</feature>
<feature type="domain" description="Mur ligase N-terminal catalytic" evidence="15">
    <location>
        <begin position="29"/>
        <end position="101"/>
    </location>
</feature>
<evidence type="ECO:0000259" key="17">
    <source>
        <dbReference type="Pfam" id="PF08245"/>
    </source>
</evidence>
<dbReference type="GO" id="GO:0008765">
    <property type="term" value="F:UDP-N-acetylmuramoylalanyl-D-glutamate-2,6-diaminopimelate ligase activity"/>
    <property type="evidence" value="ECO:0007669"/>
    <property type="project" value="UniProtKB-UniRule"/>
</dbReference>
<feature type="binding site" evidence="13">
    <location>
        <position position="184"/>
    </location>
    <ligand>
        <name>UDP-N-acetyl-alpha-D-muramoyl-L-alanyl-D-glutamate</name>
        <dbReference type="ChEBI" id="CHEBI:83900"/>
    </ligand>
</feature>
<feature type="modified residue" description="N6-carboxylysine" evidence="13">
    <location>
        <position position="224"/>
    </location>
</feature>
<dbReference type="GO" id="GO:0005524">
    <property type="term" value="F:ATP binding"/>
    <property type="evidence" value="ECO:0007669"/>
    <property type="project" value="UniProtKB-UniRule"/>
</dbReference>
<name>A0AA86MX30_9BACT</name>
<dbReference type="NCBIfam" id="NF001124">
    <property type="entry name" value="PRK00139.1-2"/>
    <property type="match status" value="1"/>
</dbReference>
<dbReference type="InterPro" id="IPR036565">
    <property type="entry name" value="Mur-like_cat_sf"/>
</dbReference>
<feature type="binding site" evidence="13">
    <location>
        <begin position="157"/>
        <end position="158"/>
    </location>
    <ligand>
        <name>UDP-N-acetyl-alpha-D-muramoyl-L-alanyl-D-glutamate</name>
        <dbReference type="ChEBI" id="CHEBI:83900"/>
    </ligand>
</feature>
<dbReference type="Pfam" id="PF02875">
    <property type="entry name" value="Mur_ligase_C"/>
    <property type="match status" value="1"/>
</dbReference>
<evidence type="ECO:0000256" key="13">
    <source>
        <dbReference type="HAMAP-Rule" id="MF_00208"/>
    </source>
</evidence>
<dbReference type="NCBIfam" id="TIGR01085">
    <property type="entry name" value="murE"/>
    <property type="match status" value="1"/>
</dbReference>
<evidence type="ECO:0000256" key="3">
    <source>
        <dbReference type="ARBA" id="ARBA00022960"/>
    </source>
</evidence>
<dbReference type="GO" id="GO:0009252">
    <property type="term" value="P:peptidoglycan biosynthetic process"/>
    <property type="evidence" value="ECO:0007669"/>
    <property type="project" value="UniProtKB-UniRule"/>
</dbReference>
<evidence type="ECO:0000313" key="18">
    <source>
        <dbReference type="EMBL" id="CAI4030597.1"/>
    </source>
</evidence>
<feature type="binding site" evidence="13">
    <location>
        <position position="474"/>
    </location>
    <ligand>
        <name>meso-2,6-diaminopimelate</name>
        <dbReference type="ChEBI" id="CHEBI:57791"/>
    </ligand>
</feature>
<comment type="caution">
    <text evidence="13">Lacks conserved residue(s) required for the propagation of feature annotation.</text>
</comment>
<dbReference type="FunFam" id="3.90.190.20:FF:000006">
    <property type="entry name" value="UDP-N-acetylmuramoyl-L-alanyl-D-glutamate--2,6-diaminopimelate ligase"/>
    <property type="match status" value="1"/>
</dbReference>
<dbReference type="Pfam" id="PF01225">
    <property type="entry name" value="Mur_ligase"/>
    <property type="match status" value="1"/>
</dbReference>
<dbReference type="InterPro" id="IPR004101">
    <property type="entry name" value="Mur_ligase_C"/>
</dbReference>
<dbReference type="EMBL" id="OX365700">
    <property type="protein sequence ID" value="CAI4030597.1"/>
    <property type="molecule type" value="Genomic_DNA"/>
</dbReference>
<keyword evidence="13" id="KW-0067">ATP-binding</keyword>
<keyword evidence="2 13" id="KW-0132">Cell division</keyword>
<evidence type="ECO:0000259" key="16">
    <source>
        <dbReference type="Pfam" id="PF02875"/>
    </source>
</evidence>
<evidence type="ECO:0000256" key="10">
    <source>
        <dbReference type="ARBA" id="ARBA00075482"/>
    </source>
</evidence>
<accession>A0AA86MX30</accession>
<dbReference type="GO" id="GO:0008360">
    <property type="term" value="P:regulation of cell shape"/>
    <property type="evidence" value="ECO:0007669"/>
    <property type="project" value="UniProtKB-KW"/>
</dbReference>
<feature type="binding site" evidence="13">
    <location>
        <begin position="115"/>
        <end position="121"/>
    </location>
    <ligand>
        <name>ATP</name>
        <dbReference type="ChEBI" id="CHEBI:30616"/>
    </ligand>
</feature>
<comment type="similarity">
    <text evidence="1 13">Belongs to the MurCDEF family. MurE subfamily.</text>
</comment>